<evidence type="ECO:0000313" key="2">
    <source>
        <dbReference type="EMBL" id="OIJ42385.1"/>
    </source>
</evidence>
<comment type="caution">
    <text evidence="2">The sequence shown here is derived from an EMBL/GenBank/DDBJ whole genome shotgun (WGS) entry which is preliminary data.</text>
</comment>
<feature type="region of interest" description="Disordered" evidence="1">
    <location>
        <begin position="972"/>
        <end position="1001"/>
    </location>
</feature>
<dbReference type="Pfam" id="PF19268">
    <property type="entry name" value="CIS_TMP"/>
    <property type="match status" value="1"/>
</dbReference>
<dbReference type="Proteomes" id="UP000180246">
    <property type="component" value="Unassembled WGS sequence"/>
</dbReference>
<accession>A0A1S2NBG5</accession>
<feature type="compositionally biased region" description="Basic and acidic residues" evidence="1">
    <location>
        <begin position="694"/>
        <end position="707"/>
    </location>
</feature>
<protein>
    <submittedName>
        <fullName evidence="2">Uncharacterized protein</fullName>
    </submittedName>
</protein>
<organism evidence="2 3">
    <name type="scientific">Massilia timonae</name>
    <dbReference type="NCBI Taxonomy" id="47229"/>
    <lineage>
        <taxon>Bacteria</taxon>
        <taxon>Pseudomonadati</taxon>
        <taxon>Pseudomonadota</taxon>
        <taxon>Betaproteobacteria</taxon>
        <taxon>Burkholderiales</taxon>
        <taxon>Oxalobacteraceae</taxon>
        <taxon>Telluria group</taxon>
        <taxon>Massilia</taxon>
    </lineage>
</organism>
<dbReference type="AlphaFoldDB" id="A0A1S2NBG5"/>
<sequence length="1171" mass="122809">MTDVERQLVSRVGDRRRAAEAHARCWLELLAAALDGAGVVMRNDVVRARLLAVLDAAVLDAAELEAAAPERGQFAAPEGAAPDELAQLAAFLERGRFEDAPALEVSLQGALHVTLLERLLERARRGRAPREALLRMLAATLASPRALRRLLGQFPQRQLAGIVHVAMPGQAAALLALLLEAQDGARLDQPALEDDVRDAWGGLVLRALREGWPAAFGAAHDAGQEDAPNRAQPAGLEAWWRSGRFDPAGAARLDALLATVETEGVEGRARAALAAAVARVLSAPDGALRLARALPERLRESLIRFALPGLAPRAIALMQRLRAHHVQAPESCIEAWARLLTACLAPPVSAAAVQALCERLDTTLMPAPARLEAPGAPLEQLPLDELEAWWRAGQADPARAARMERMLALATAVGGDGGPGAGRPLAKALVAALARTVALPEGPRRLAAALPEELGIALLWFAVPALAPRLVALLRRLGRRRASTPDAWRDCWSQVYALCLGPAPSSAAVDALCRRLEDAATPPDAAPRARDANPGRRRTKGALDGFAAWWRSGHADHGRAAQLERLLAVGAAGMAGSPDAAQAGELEGALAAALQRTLASPGGARRLVSAMPVHLREALLARLAPAFASAVIVRLHALARQLALAPGAAGPAPGLHTLSWAQVFEACLSPTATAASVQALCARLDEVVGRVARHDQDRAREGRRERAPGGTAARHGASALERLTAFLRKGRLLGAHAAARPAGQQHGPDAEVHVALLDGLLASPSLQPLWRMLADALARPAAARRMVEQFPERQLRDVLARATPVLAVALCALADELQRSGLEAGVAPRRLRLLLWPALLGAAVRAAAGLAPLPPLKALRAQALDRLAVPPDQTGAEQDGAQWLARIAGHLERDGRIAPARRADMMEAIAAAARASGGAQACLRAVMEVLERGAPLDLEAIVRQRGAAAPEASVAARTASEPRSAMVAALPAAGGGPPPPAARRPAVVPAPTAGAGDDTPGLPAGERIALGNAGMVLMAPYLPRLFGMLGLVADGAFVDLDAAGRAAHLLQFAVSGASSTPEYALPLNKLLCGLPLATPVVAGIAPTPAERETIEGLLEAMIASWSALGRTSVEGLRQSFLMRDGELALGPQGWELSVVRGPFDVLMDRLPWSFSIVRFAWMPAPVHVTWH</sequence>
<feature type="region of interest" description="Disordered" evidence="1">
    <location>
        <begin position="694"/>
        <end position="715"/>
    </location>
</feature>
<evidence type="ECO:0000256" key="1">
    <source>
        <dbReference type="SAM" id="MobiDB-lite"/>
    </source>
</evidence>
<reference evidence="2 3" key="1">
    <citation type="submission" date="2014-10" db="EMBL/GenBank/DDBJ databases">
        <authorList>
            <person name="Seo M.-J."/>
            <person name="Seok Y.J."/>
            <person name="Cha I.-T."/>
        </authorList>
    </citation>
    <scope>NUCLEOTIDE SEQUENCE [LARGE SCALE GENOMIC DNA]</scope>
    <source>
        <strain evidence="2 3">NEU</strain>
    </source>
</reference>
<gene>
    <name evidence="2" type="ORF">LO55_3783</name>
</gene>
<feature type="compositionally biased region" description="Low complexity" evidence="1">
    <location>
        <begin position="983"/>
        <end position="996"/>
    </location>
</feature>
<dbReference type="EMBL" id="JRYB01000001">
    <property type="protein sequence ID" value="OIJ42385.1"/>
    <property type="molecule type" value="Genomic_DNA"/>
</dbReference>
<dbReference type="InterPro" id="IPR045538">
    <property type="entry name" value="CIS_TMP"/>
</dbReference>
<name>A0A1S2NBG5_9BURK</name>
<evidence type="ECO:0000313" key="3">
    <source>
        <dbReference type="Proteomes" id="UP000180246"/>
    </source>
</evidence>
<proteinExistence type="predicted"/>